<dbReference type="EMBL" id="JACGCM010000999">
    <property type="protein sequence ID" value="KAF6163258.1"/>
    <property type="molecule type" value="Genomic_DNA"/>
</dbReference>
<evidence type="ECO:0000256" key="1">
    <source>
        <dbReference type="SAM" id="MobiDB-lite"/>
    </source>
</evidence>
<keyword evidence="2" id="KW-0472">Membrane</keyword>
<dbReference type="Pfam" id="PF14364">
    <property type="entry name" value="DUF4408"/>
    <property type="match status" value="1"/>
</dbReference>
<dbReference type="PANTHER" id="PTHR33098:SF109">
    <property type="entry name" value="OS07G0563400 PROTEIN"/>
    <property type="match status" value="1"/>
</dbReference>
<comment type="caution">
    <text evidence="4">The sequence shown here is derived from an EMBL/GenBank/DDBJ whole genome shotgun (WGS) entry which is preliminary data.</text>
</comment>
<keyword evidence="2" id="KW-0812">Transmembrane</keyword>
<feature type="region of interest" description="Disordered" evidence="1">
    <location>
        <begin position="197"/>
        <end position="223"/>
    </location>
</feature>
<name>A0A7J7N8P1_9MAGN</name>
<sequence length="329" mass="37345">MAILSQTNTNTWVFSLKVLLISTAVFSLGVILKLSVPVVIEILVSGVPQFWSSLLSWLTPPYLYVVLNCIIITIAASSRYHHLKIDEHGVVDHHQTEILDPLKITSVSDFEVSSGFESVLMKNPLEVEIQRKVEIVETGVLGSDLKKGVVGEGDLSDGIDEFVISRSNWTPNRRVLREISTRESFLMEKPLVSTRFGHKKTVKSSPEGAKPLGVSKPKRHETLESTWKTITDGRSIPLTRHLKKSDTWETHGHHNHQNVDPEKPKMKKLETPSLTPSPVMGKLKKEPSLSQDELNRRVEAFINKFNEEMRLQRQESLNQYKEMVNRRTQ</sequence>
<dbReference type="Pfam" id="PF05553">
    <property type="entry name" value="DUF761"/>
    <property type="match status" value="1"/>
</dbReference>
<dbReference type="PANTHER" id="PTHR33098">
    <property type="entry name" value="COTTON FIBER (DUF761)"/>
    <property type="match status" value="1"/>
</dbReference>
<dbReference type="Proteomes" id="UP000541444">
    <property type="component" value="Unassembled WGS sequence"/>
</dbReference>
<gene>
    <name evidence="4" type="ORF">GIB67_025122</name>
</gene>
<feature type="domain" description="DUF4408" evidence="3">
    <location>
        <begin position="48"/>
        <end position="80"/>
    </location>
</feature>
<dbReference type="AlphaFoldDB" id="A0A7J7N8P1"/>
<evidence type="ECO:0000256" key="2">
    <source>
        <dbReference type="SAM" id="Phobius"/>
    </source>
</evidence>
<feature type="region of interest" description="Disordered" evidence="1">
    <location>
        <begin position="246"/>
        <end position="291"/>
    </location>
</feature>
<feature type="compositionally biased region" description="Basic and acidic residues" evidence="1">
    <location>
        <begin position="246"/>
        <end position="270"/>
    </location>
</feature>
<feature type="transmembrane region" description="Helical" evidence="2">
    <location>
        <begin position="54"/>
        <end position="76"/>
    </location>
</feature>
<keyword evidence="5" id="KW-1185">Reference proteome</keyword>
<keyword evidence="2" id="KW-1133">Transmembrane helix</keyword>
<dbReference type="InterPro" id="IPR025520">
    <property type="entry name" value="DUF4408"/>
</dbReference>
<accession>A0A7J7N8P1</accession>
<evidence type="ECO:0000313" key="5">
    <source>
        <dbReference type="Proteomes" id="UP000541444"/>
    </source>
</evidence>
<dbReference type="InterPro" id="IPR008480">
    <property type="entry name" value="DUF761_pln"/>
</dbReference>
<dbReference type="OrthoDB" id="1933168at2759"/>
<proteinExistence type="predicted"/>
<feature type="transmembrane region" description="Helical" evidence="2">
    <location>
        <begin position="12"/>
        <end position="34"/>
    </location>
</feature>
<evidence type="ECO:0000313" key="4">
    <source>
        <dbReference type="EMBL" id="KAF6163258.1"/>
    </source>
</evidence>
<evidence type="ECO:0000259" key="3">
    <source>
        <dbReference type="Pfam" id="PF14364"/>
    </source>
</evidence>
<reference evidence="4 5" key="1">
    <citation type="journal article" date="2020" name="IScience">
        <title>Genome Sequencing of the Endangered Kingdonia uniflora (Circaeasteraceae, Ranunculales) Reveals Potential Mechanisms of Evolutionary Specialization.</title>
        <authorList>
            <person name="Sun Y."/>
            <person name="Deng T."/>
            <person name="Zhang A."/>
            <person name="Moore M.J."/>
            <person name="Landis J.B."/>
            <person name="Lin N."/>
            <person name="Zhang H."/>
            <person name="Zhang X."/>
            <person name="Huang J."/>
            <person name="Zhang X."/>
            <person name="Sun H."/>
            <person name="Wang H."/>
        </authorList>
    </citation>
    <scope>NUCLEOTIDE SEQUENCE [LARGE SCALE GENOMIC DNA]</scope>
    <source>
        <strain evidence="4">TB1705</strain>
        <tissue evidence="4">Leaf</tissue>
    </source>
</reference>
<protein>
    <recommendedName>
        <fullName evidence="3">DUF4408 domain-containing protein</fullName>
    </recommendedName>
</protein>
<organism evidence="4 5">
    <name type="scientific">Kingdonia uniflora</name>
    <dbReference type="NCBI Taxonomy" id="39325"/>
    <lineage>
        <taxon>Eukaryota</taxon>
        <taxon>Viridiplantae</taxon>
        <taxon>Streptophyta</taxon>
        <taxon>Embryophyta</taxon>
        <taxon>Tracheophyta</taxon>
        <taxon>Spermatophyta</taxon>
        <taxon>Magnoliopsida</taxon>
        <taxon>Ranunculales</taxon>
        <taxon>Circaeasteraceae</taxon>
        <taxon>Kingdonia</taxon>
    </lineage>
</organism>